<dbReference type="EMBL" id="RAHC01000002">
    <property type="protein sequence ID" value="RUP77488.1"/>
    <property type="molecule type" value="Genomic_DNA"/>
</dbReference>
<reference evidence="2" key="1">
    <citation type="submission" date="2014-10" db="EMBL/GenBank/DDBJ databases">
        <authorList>
            <person name="Seo M.-J."/>
            <person name="Seok Y.J."/>
            <person name="Cha I.-T."/>
        </authorList>
    </citation>
    <scope>NUCLEOTIDE SEQUENCE</scope>
    <source>
        <strain evidence="2">MSRO</strain>
    </source>
</reference>
<evidence type="ECO:0000259" key="1">
    <source>
        <dbReference type="Pfam" id="PF23343"/>
    </source>
</evidence>
<evidence type="ECO:0000313" key="2">
    <source>
        <dbReference type="EMBL" id="PQM31678.1"/>
    </source>
</evidence>
<protein>
    <submittedName>
        <fullName evidence="3">Plectrovirus svts2 rep protein</fullName>
    </submittedName>
</protein>
<dbReference type="Proteomes" id="UP000031565">
    <property type="component" value="Unassembled WGS sequence"/>
</dbReference>
<reference evidence="2" key="3">
    <citation type="submission" date="2017-11" db="EMBL/GenBank/DDBJ databases">
        <title>Cell-free culture of the endosymbiotic bacteria Spiroplasma poulsonii highlights bacterial genes involved in host-symbiont interactions.</title>
        <authorList>
            <person name="Masson F."/>
            <person name="Calderon Copete S.P."/>
            <person name="Schupfer F."/>
            <person name="Garcia-Arraez G."/>
            <person name="Lemaitre B."/>
        </authorList>
    </citation>
    <scope>NUCLEOTIDE SEQUENCE</scope>
    <source>
        <strain evidence="2">MSRO</strain>
    </source>
</reference>
<keyword evidence="4" id="KW-1185">Reference proteome</keyword>
<sequence length="310" mass="36942">MNNVFIYDNLKINSHNIFMNKLNYAKREYYLKKVFYGNYVKNIVLPLDIINNIPRNKDGIKNTGKNDKKLLNSRIRTQGNCIRKAYHNFSNSKNLSFLTLTYAVNETDVKKCKYDLMKFFQNINRWYNNPIRAKHHKGILKYMYTYEYQKRGAVHFHIILNQKIPNSTVQQYWKHGINKNIKVRSGTNEDVVKYLAKYIVKTANNDKSQNHYDLNIKAYQFSRNCKNPKIKVGVVELDTLDLILSSDETLNYFSFGNKQGIRVGFSCDSYYGLDKFREFKKYVSHESKMWRNQNNKIIENYKNKFKNLRC</sequence>
<feature type="domain" description="Replication-associated protein ORF2/G2P" evidence="1">
    <location>
        <begin position="96"/>
        <end position="202"/>
    </location>
</feature>
<comment type="caution">
    <text evidence="2">The sequence shown here is derived from an EMBL/GenBank/DDBJ whole genome shotgun (WGS) entry which is preliminary data.</text>
</comment>
<proteinExistence type="predicted"/>
<evidence type="ECO:0000313" key="3">
    <source>
        <dbReference type="EMBL" id="RUP77488.1"/>
    </source>
</evidence>
<reference evidence="3 5" key="4">
    <citation type="journal article" date="2019" name="Genome Biol. Evol.">
        <title>Toxin and genome evolution in a Drosophila defensive symbiosis.</title>
        <authorList>
            <person name="Ballinger M.J."/>
            <person name="Gawryluk R.M."/>
            <person name="Perlman S.J."/>
        </authorList>
    </citation>
    <scope>NUCLEOTIDE SEQUENCE [LARGE SCALE GENOMIC DNA]</scope>
    <source>
        <strain evidence="3">SNeo</strain>
        <strain evidence="5">sNeo</strain>
    </source>
</reference>
<gene>
    <name evidence="3" type="ORF">D6D54_02680</name>
    <name evidence="2" type="ORF">SMSRO_SF015290</name>
</gene>
<dbReference type="EMBL" id="JTLV02000001">
    <property type="protein sequence ID" value="PQM31678.1"/>
    <property type="molecule type" value="Genomic_DNA"/>
</dbReference>
<dbReference type="Pfam" id="PF23343">
    <property type="entry name" value="REP_ORF2-G2P"/>
    <property type="match status" value="1"/>
</dbReference>
<evidence type="ECO:0000313" key="5">
    <source>
        <dbReference type="Proteomes" id="UP000274545"/>
    </source>
</evidence>
<name>A0A2P6FDZ2_9MOLU</name>
<reference evidence="2 4" key="2">
    <citation type="journal article" date="2015" name="MBio">
        <title>Genome sequence of the Drosophila melanogaster male-killing Spiroplasma strain MSRO endosymbiont.</title>
        <authorList>
            <person name="Paredes J.C."/>
            <person name="Herren J.K."/>
            <person name="Schupfer F."/>
            <person name="Marin R."/>
            <person name="Claverol S."/>
            <person name="Kuo C.H."/>
            <person name="Lemaitre B."/>
            <person name="Beven L."/>
        </authorList>
    </citation>
    <scope>NUCLEOTIDE SEQUENCE [LARGE SCALE GENOMIC DNA]</scope>
    <source>
        <strain evidence="2 4">MSRO</strain>
    </source>
</reference>
<dbReference type="OrthoDB" id="947044at2"/>
<dbReference type="RefSeq" id="WP_040093711.1">
    <property type="nucleotide sequence ID" value="NZ_CM020866.1"/>
</dbReference>
<organism evidence="2 4">
    <name type="scientific">Spiroplasma poulsonii</name>
    <dbReference type="NCBI Taxonomy" id="2138"/>
    <lineage>
        <taxon>Bacteria</taxon>
        <taxon>Bacillati</taxon>
        <taxon>Mycoplasmatota</taxon>
        <taxon>Mollicutes</taxon>
        <taxon>Entomoplasmatales</taxon>
        <taxon>Spiroplasmataceae</taxon>
        <taxon>Spiroplasma</taxon>
    </lineage>
</organism>
<dbReference type="AlphaFoldDB" id="A0A2P6FDZ2"/>
<accession>A0A2P6FDZ2</accession>
<dbReference type="STRING" id="2138.SMSRO_v1c14550"/>
<evidence type="ECO:0000313" key="4">
    <source>
        <dbReference type="Proteomes" id="UP000031565"/>
    </source>
</evidence>
<dbReference type="InterPro" id="IPR056906">
    <property type="entry name" value="ORF2/G2P_dom"/>
</dbReference>
<dbReference type="Proteomes" id="UP000274545">
    <property type="component" value="Unassembled WGS sequence"/>
</dbReference>